<organism evidence="3">
    <name type="scientific">Populus alba</name>
    <name type="common">White poplar</name>
    <dbReference type="NCBI Taxonomy" id="43335"/>
    <lineage>
        <taxon>Eukaryota</taxon>
        <taxon>Viridiplantae</taxon>
        <taxon>Streptophyta</taxon>
        <taxon>Embryophyta</taxon>
        <taxon>Tracheophyta</taxon>
        <taxon>Spermatophyta</taxon>
        <taxon>Magnoliopsida</taxon>
        <taxon>eudicotyledons</taxon>
        <taxon>Gunneridae</taxon>
        <taxon>Pentapetalae</taxon>
        <taxon>rosids</taxon>
        <taxon>fabids</taxon>
        <taxon>Malpighiales</taxon>
        <taxon>Salicaceae</taxon>
        <taxon>Saliceae</taxon>
        <taxon>Populus</taxon>
    </lineage>
</organism>
<dbReference type="Pfam" id="PF03732">
    <property type="entry name" value="Retrotrans_gag"/>
    <property type="match status" value="1"/>
</dbReference>
<dbReference type="InterPro" id="IPR032567">
    <property type="entry name" value="RTL1-rel"/>
</dbReference>
<comment type="caution">
    <text evidence="3">The sequence shown here is derived from an EMBL/GenBank/DDBJ whole genome shotgun (WGS) entry which is preliminary data.</text>
</comment>
<dbReference type="InterPro" id="IPR001969">
    <property type="entry name" value="Aspartic_peptidase_AS"/>
</dbReference>
<dbReference type="PROSITE" id="PS00141">
    <property type="entry name" value="ASP_PROTEASE"/>
    <property type="match status" value="1"/>
</dbReference>
<feature type="region of interest" description="Disordered" evidence="1">
    <location>
        <begin position="26"/>
        <end position="55"/>
    </location>
</feature>
<name>A0A4U5NQP4_POPAL</name>
<dbReference type="GO" id="GO:0004190">
    <property type="term" value="F:aspartic-type endopeptidase activity"/>
    <property type="evidence" value="ECO:0007669"/>
    <property type="project" value="InterPro"/>
</dbReference>
<feature type="compositionally biased region" description="Basic and acidic residues" evidence="1">
    <location>
        <begin position="31"/>
        <end position="55"/>
    </location>
</feature>
<dbReference type="PANTHER" id="PTHR15503:SF22">
    <property type="entry name" value="TRANSPOSON TY3-I GAG POLYPROTEIN"/>
    <property type="match status" value="1"/>
</dbReference>
<dbReference type="EMBL" id="RCHU01000945">
    <property type="protein sequence ID" value="TKR85406.1"/>
    <property type="molecule type" value="Genomic_DNA"/>
</dbReference>
<gene>
    <name evidence="3" type="ORF">D5086_0000248240</name>
</gene>
<proteinExistence type="predicted"/>
<reference evidence="3" key="1">
    <citation type="submission" date="2018-10" db="EMBL/GenBank/DDBJ databases">
        <title>Population genomic analysis revealed the cold adaptation of white poplar.</title>
        <authorList>
            <person name="Liu Y.-J."/>
        </authorList>
    </citation>
    <scope>NUCLEOTIDE SEQUENCE [LARGE SCALE GENOMIC DNA]</scope>
    <source>
        <strain evidence="3">PAL-ZL1</strain>
    </source>
</reference>
<dbReference type="GO" id="GO:0006508">
    <property type="term" value="P:proteolysis"/>
    <property type="evidence" value="ECO:0007669"/>
    <property type="project" value="InterPro"/>
</dbReference>
<protein>
    <recommendedName>
        <fullName evidence="2">Retrotransposon gag domain-containing protein</fullName>
    </recommendedName>
</protein>
<dbReference type="InterPro" id="IPR021109">
    <property type="entry name" value="Peptidase_aspartic_dom_sf"/>
</dbReference>
<dbReference type="PANTHER" id="PTHR15503">
    <property type="entry name" value="LDOC1 RELATED"/>
    <property type="match status" value="1"/>
</dbReference>
<dbReference type="InterPro" id="IPR005162">
    <property type="entry name" value="Retrotrans_gag_dom"/>
</dbReference>
<sequence length="386" mass="44784">MINRLHNLEETINKLSEAMIASKASSSYHNNNRDGFSRTHREDTDGGRKKTDIEGGRHVFSSKMAKLEFPRYSGNDPTEWFNRVDQFFEYQETTDNQKVSLASFHLEGEANQWWQWLHRAYKEEGHIVTWEIFEEELWARFWPIECEDFDEALSRVRQVGSLRDYQKEFERLGNRVHGWTQKALVGTFMGGLKVEISDAIRMFKPRTLKEAISLARMKDEQLMREGKFTRPTQSTRTPLTLPPPKSSFPAPIKRLTWDEIQRWRAQGLCFNCNDKFTAGHKCQRPQLLLLESLNEPVRVMCEEDIDDRLVEDIAEENTEPKISLHALTSWSTPRTMRIEGRVGNHTLTVLIDSGSTHNFINSKIAEELQLPVIPMGPFTVRVADGN</sequence>
<dbReference type="Gene3D" id="2.40.70.10">
    <property type="entry name" value="Acid Proteases"/>
    <property type="match status" value="1"/>
</dbReference>
<dbReference type="STRING" id="43335.A0A4U5NQP4"/>
<dbReference type="CDD" id="cd00303">
    <property type="entry name" value="retropepsin_like"/>
    <property type="match status" value="1"/>
</dbReference>
<accession>A0A4U5NQP4</accession>
<dbReference type="AlphaFoldDB" id="A0A4U5NQP4"/>
<evidence type="ECO:0000259" key="2">
    <source>
        <dbReference type="Pfam" id="PF03732"/>
    </source>
</evidence>
<evidence type="ECO:0000256" key="1">
    <source>
        <dbReference type="SAM" id="MobiDB-lite"/>
    </source>
</evidence>
<feature type="domain" description="Retrotransposon gag" evidence="2">
    <location>
        <begin position="101"/>
        <end position="193"/>
    </location>
</feature>
<dbReference type="SUPFAM" id="SSF50630">
    <property type="entry name" value="Acid proteases"/>
    <property type="match status" value="1"/>
</dbReference>
<evidence type="ECO:0000313" key="3">
    <source>
        <dbReference type="EMBL" id="TKR85406.1"/>
    </source>
</evidence>